<dbReference type="GO" id="GO:0005789">
    <property type="term" value="C:endoplasmic reticulum membrane"/>
    <property type="evidence" value="ECO:0007669"/>
    <property type="project" value="TreeGrafter"/>
</dbReference>
<gene>
    <name evidence="9" type="ORF">scyTo_0006442</name>
</gene>
<feature type="region of interest" description="Disordered" evidence="8">
    <location>
        <begin position="1"/>
        <end position="51"/>
    </location>
</feature>
<reference evidence="9 10" key="1">
    <citation type="journal article" date="2018" name="Nat. Ecol. Evol.">
        <title>Shark genomes provide insights into elasmobranch evolution and the origin of vertebrates.</title>
        <authorList>
            <person name="Hara Y"/>
            <person name="Yamaguchi K"/>
            <person name="Onimaru K"/>
            <person name="Kadota M"/>
            <person name="Koyanagi M"/>
            <person name="Keeley SD"/>
            <person name="Tatsumi K"/>
            <person name="Tanaka K"/>
            <person name="Motone F"/>
            <person name="Kageyama Y"/>
            <person name="Nozu R"/>
            <person name="Adachi N"/>
            <person name="Nishimura O"/>
            <person name="Nakagawa R"/>
            <person name="Tanegashima C"/>
            <person name="Kiyatake I"/>
            <person name="Matsumoto R"/>
            <person name="Murakumo K"/>
            <person name="Nishida K"/>
            <person name="Terakita A"/>
            <person name="Kuratani S"/>
            <person name="Sato K"/>
            <person name="Hyodo S Kuraku.S."/>
        </authorList>
    </citation>
    <scope>NUCLEOTIDE SEQUENCE [LARGE SCALE GENOMIC DNA]</scope>
</reference>
<comment type="subcellular location">
    <subcellularLocation>
        <location evidence="2">Cytoplasm</location>
    </subcellularLocation>
    <subcellularLocation>
        <location evidence="1">Membrane</location>
        <topology evidence="1">Single-pass membrane protein</topology>
    </subcellularLocation>
</comment>
<evidence type="ECO:0000256" key="2">
    <source>
        <dbReference type="ARBA" id="ARBA00004496"/>
    </source>
</evidence>
<keyword evidence="10" id="KW-1185">Reference proteome</keyword>
<dbReference type="OrthoDB" id="10062605at2759"/>
<evidence type="ECO:0000313" key="10">
    <source>
        <dbReference type="Proteomes" id="UP000288216"/>
    </source>
</evidence>
<evidence type="ECO:0000256" key="4">
    <source>
        <dbReference type="ARBA" id="ARBA00022692"/>
    </source>
</evidence>
<dbReference type="Pfam" id="PF05781">
    <property type="entry name" value="MRVI1"/>
    <property type="match status" value="1"/>
</dbReference>
<feature type="compositionally biased region" description="Polar residues" evidence="8">
    <location>
        <begin position="40"/>
        <end position="51"/>
    </location>
</feature>
<evidence type="ECO:0000256" key="3">
    <source>
        <dbReference type="ARBA" id="ARBA00022490"/>
    </source>
</evidence>
<organism evidence="9 10">
    <name type="scientific">Scyliorhinus torazame</name>
    <name type="common">Cloudy catshark</name>
    <name type="synonym">Catulus torazame</name>
    <dbReference type="NCBI Taxonomy" id="75743"/>
    <lineage>
        <taxon>Eukaryota</taxon>
        <taxon>Metazoa</taxon>
        <taxon>Chordata</taxon>
        <taxon>Craniata</taxon>
        <taxon>Vertebrata</taxon>
        <taxon>Chondrichthyes</taxon>
        <taxon>Elasmobranchii</taxon>
        <taxon>Galeomorphii</taxon>
        <taxon>Galeoidea</taxon>
        <taxon>Carcharhiniformes</taxon>
        <taxon>Scyliorhinidae</taxon>
        <taxon>Scyliorhinus</taxon>
    </lineage>
</organism>
<dbReference type="PANTHER" id="PTHR15352:SF5">
    <property type="entry name" value="LYMPHOID-RESTRICTED MEMBRANE PROTEIN-LIKE"/>
    <property type="match status" value="1"/>
</dbReference>
<feature type="non-terminal residue" evidence="9">
    <location>
        <position position="326"/>
    </location>
</feature>
<dbReference type="EMBL" id="BFAA01002170">
    <property type="protein sequence ID" value="GCB72721.1"/>
    <property type="molecule type" value="Genomic_DNA"/>
</dbReference>
<dbReference type="InterPro" id="IPR008677">
    <property type="entry name" value="MRVI1"/>
</dbReference>
<evidence type="ECO:0000256" key="6">
    <source>
        <dbReference type="ARBA" id="ARBA00023054"/>
    </source>
</evidence>
<evidence type="ECO:0000256" key="1">
    <source>
        <dbReference type="ARBA" id="ARBA00004167"/>
    </source>
</evidence>
<keyword evidence="3" id="KW-0963">Cytoplasm</keyword>
<evidence type="ECO:0000256" key="7">
    <source>
        <dbReference type="ARBA" id="ARBA00023136"/>
    </source>
</evidence>
<keyword evidence="5" id="KW-1133">Transmembrane helix</keyword>
<evidence type="ECO:0000313" key="9">
    <source>
        <dbReference type="EMBL" id="GCB72721.1"/>
    </source>
</evidence>
<accession>A0A401PHY4</accession>
<keyword evidence="4" id="KW-0812">Transmembrane</keyword>
<feature type="region of interest" description="Disordered" evidence="8">
    <location>
        <begin position="66"/>
        <end position="127"/>
    </location>
</feature>
<dbReference type="AlphaFoldDB" id="A0A401PHY4"/>
<proteinExistence type="predicted"/>
<name>A0A401PHY4_SCYTO</name>
<keyword evidence="6" id="KW-0175">Coiled coil</keyword>
<dbReference type="Proteomes" id="UP000288216">
    <property type="component" value="Unassembled WGS sequence"/>
</dbReference>
<feature type="compositionally biased region" description="Polar residues" evidence="8">
    <location>
        <begin position="69"/>
        <end position="103"/>
    </location>
</feature>
<dbReference type="PANTHER" id="PTHR15352">
    <property type="entry name" value="LYMPHOID-RESTRICTED MEMBRANE PROTEIN, JAW1"/>
    <property type="match status" value="1"/>
</dbReference>
<keyword evidence="7" id="KW-0472">Membrane</keyword>
<evidence type="ECO:0000256" key="8">
    <source>
        <dbReference type="SAM" id="MobiDB-lite"/>
    </source>
</evidence>
<sequence>MSSPQKLLFPLQRSQSASSLLPLSTPLRDNTLHPWGQKATAPSSEVTLGEQQSRLKGGFVLLSKEELKQQQSEPESLISTWPQPSSLESEITPENDNVQYDSRTSVEEQVGFSDESGEDSVPEEPLNNSMDEVSILKRLGLHREFYTEKDIESAFIHLSLAFKSDMFTLKQRLEVEERARDVAEENIRKELEGCKIIQQKLKAVCLDGQRKEILKQLERNLQILETSISRVANKSEVLGAVHQEARVSRSVQVMVEHVENLKSMHAKEHAELQEMKKIIQQNSRNRQFGDMRDDTDFQTKHQMMRAMHQSTARRRVSIAVIPKQLV</sequence>
<dbReference type="STRING" id="75743.A0A401PHY4"/>
<comment type="caution">
    <text evidence="9">The sequence shown here is derived from an EMBL/GenBank/DDBJ whole genome shotgun (WGS) entry which is preliminary data.</text>
</comment>
<feature type="compositionally biased region" description="Low complexity" evidence="8">
    <location>
        <begin position="10"/>
        <end position="28"/>
    </location>
</feature>
<evidence type="ECO:0000256" key="5">
    <source>
        <dbReference type="ARBA" id="ARBA00022989"/>
    </source>
</evidence>
<protein>
    <submittedName>
        <fullName evidence="9">Uncharacterized protein</fullName>
    </submittedName>
</protein>
<dbReference type="OMA" id="RWIVRIT"/>